<feature type="transmembrane region" description="Helical" evidence="1">
    <location>
        <begin position="12"/>
        <end position="29"/>
    </location>
</feature>
<keyword evidence="1" id="KW-1133">Transmembrane helix</keyword>
<evidence type="ECO:0000313" key="2">
    <source>
        <dbReference type="EMBL" id="MBB6072554.1"/>
    </source>
</evidence>
<name>A0A841H3H6_9BACT</name>
<keyword evidence="1" id="KW-0812">Transmembrane</keyword>
<comment type="caution">
    <text evidence="2">The sequence shown here is derived from an EMBL/GenBank/DDBJ whole genome shotgun (WGS) entry which is preliminary data.</text>
</comment>
<dbReference type="RefSeq" id="WP_170032795.1">
    <property type="nucleotide sequence ID" value="NZ_JABDTL010000001.1"/>
</dbReference>
<gene>
    <name evidence="2" type="ORF">HNQ61_004217</name>
</gene>
<proteinExistence type="predicted"/>
<dbReference type="AlphaFoldDB" id="A0A841H3H6"/>
<sequence>MAFNGRIDQPVIRAAVYLALACPVLWILIRNRWFPLSRGGFGGPWTALRQKFWAESTPGLPSSASRSITWLLMGFAALHTVLDAIY</sequence>
<dbReference type="EMBL" id="JACHIA010000016">
    <property type="protein sequence ID" value="MBB6072554.1"/>
    <property type="molecule type" value="Genomic_DNA"/>
</dbReference>
<accession>A0A841H3H6</accession>
<keyword evidence="3" id="KW-1185">Reference proteome</keyword>
<keyword evidence="1" id="KW-0472">Membrane</keyword>
<evidence type="ECO:0000313" key="3">
    <source>
        <dbReference type="Proteomes" id="UP000582837"/>
    </source>
</evidence>
<protein>
    <submittedName>
        <fullName evidence="2">Uncharacterized protein</fullName>
    </submittedName>
</protein>
<dbReference type="Proteomes" id="UP000582837">
    <property type="component" value="Unassembled WGS sequence"/>
</dbReference>
<organism evidence="2 3">
    <name type="scientific">Longimicrobium terrae</name>
    <dbReference type="NCBI Taxonomy" id="1639882"/>
    <lineage>
        <taxon>Bacteria</taxon>
        <taxon>Pseudomonadati</taxon>
        <taxon>Gemmatimonadota</taxon>
        <taxon>Longimicrobiia</taxon>
        <taxon>Longimicrobiales</taxon>
        <taxon>Longimicrobiaceae</taxon>
        <taxon>Longimicrobium</taxon>
    </lineage>
</organism>
<evidence type="ECO:0000256" key="1">
    <source>
        <dbReference type="SAM" id="Phobius"/>
    </source>
</evidence>
<reference evidence="2 3" key="1">
    <citation type="submission" date="2020-08" db="EMBL/GenBank/DDBJ databases">
        <title>Genomic Encyclopedia of Type Strains, Phase IV (KMG-IV): sequencing the most valuable type-strain genomes for metagenomic binning, comparative biology and taxonomic classification.</title>
        <authorList>
            <person name="Goeker M."/>
        </authorList>
    </citation>
    <scope>NUCLEOTIDE SEQUENCE [LARGE SCALE GENOMIC DNA]</scope>
    <source>
        <strain evidence="2 3">DSM 29007</strain>
    </source>
</reference>